<dbReference type="PANTHER" id="PTHR23167:SF42">
    <property type="entry name" value="EH DOMAIN-BINDING PROTEIN 1-LIKE PROTEIN 1"/>
    <property type="match status" value="1"/>
</dbReference>
<keyword evidence="2" id="KW-0597">Phosphoprotein</keyword>
<feature type="compositionally biased region" description="Basic and acidic residues" evidence="5">
    <location>
        <begin position="1568"/>
        <end position="1583"/>
    </location>
</feature>
<dbReference type="Gene3D" id="1.10.418.10">
    <property type="entry name" value="Calponin-like domain"/>
    <property type="match status" value="1"/>
</dbReference>
<feature type="domain" description="Calponin-homology (CH)" evidence="6">
    <location>
        <begin position="1915"/>
        <end position="2020"/>
    </location>
</feature>
<feature type="compositionally biased region" description="Polar residues" evidence="5">
    <location>
        <begin position="1847"/>
        <end position="1861"/>
    </location>
</feature>
<evidence type="ECO:0000259" key="6">
    <source>
        <dbReference type="PROSITE" id="PS50021"/>
    </source>
</evidence>
<dbReference type="InterPro" id="IPR050540">
    <property type="entry name" value="F-actin_Monoox_Mical"/>
</dbReference>
<reference evidence="9 10" key="1">
    <citation type="submission" date="2021-07" db="EMBL/GenBank/DDBJ databases">
        <authorList>
            <person name="Imarazene B."/>
            <person name="Zahm M."/>
            <person name="Klopp C."/>
            <person name="Cabau C."/>
            <person name="Beille S."/>
            <person name="Jouanno E."/>
            <person name="Castinel A."/>
            <person name="Lluch J."/>
            <person name="Gil L."/>
            <person name="Kuchtly C."/>
            <person name="Lopez Roques C."/>
            <person name="Donnadieu C."/>
            <person name="Parrinello H."/>
            <person name="Journot L."/>
            <person name="Du K."/>
            <person name="Schartl M."/>
            <person name="Retaux S."/>
            <person name="Guiguen Y."/>
        </authorList>
    </citation>
    <scope>NUCLEOTIDE SEQUENCE [LARGE SCALE GENOMIC DNA]</scope>
    <source>
        <strain evidence="9">Pach_M1</strain>
        <tissue evidence="9">Testis</tissue>
    </source>
</reference>
<feature type="region of interest" description="Disordered" evidence="5">
    <location>
        <begin position="1036"/>
        <end position="1093"/>
    </location>
</feature>
<dbReference type="PROSITE" id="PS50021">
    <property type="entry name" value="CH"/>
    <property type="match status" value="1"/>
</dbReference>
<dbReference type="InterPro" id="IPR001715">
    <property type="entry name" value="CH_dom"/>
</dbReference>
<feature type="region of interest" description="Disordered" evidence="5">
    <location>
        <begin position="186"/>
        <end position="230"/>
    </location>
</feature>
<evidence type="ECO:0000313" key="9">
    <source>
        <dbReference type="EMBL" id="KAG9263225.1"/>
    </source>
</evidence>
<dbReference type="SMART" id="SM01203">
    <property type="entry name" value="DUF3585"/>
    <property type="match status" value="1"/>
</dbReference>
<feature type="region of interest" description="Disordered" evidence="5">
    <location>
        <begin position="363"/>
        <end position="444"/>
    </location>
</feature>
<feature type="compositionally biased region" description="Low complexity" evidence="5">
    <location>
        <begin position="200"/>
        <end position="211"/>
    </location>
</feature>
<protein>
    <recommendedName>
        <fullName evidence="11">EH domain-binding protein 1-like protein 1</fullName>
    </recommendedName>
</protein>
<feature type="region of interest" description="Disordered" evidence="5">
    <location>
        <begin position="761"/>
        <end position="805"/>
    </location>
</feature>
<dbReference type="FunFam" id="1.10.418.10:FF:000023">
    <property type="entry name" value="EH domain-binding protein 1 isoform X1"/>
    <property type="match status" value="1"/>
</dbReference>
<proteinExistence type="predicted"/>
<keyword evidence="4" id="KW-0175">Coiled coil</keyword>
<dbReference type="Pfam" id="PF00307">
    <property type="entry name" value="CH"/>
    <property type="match status" value="1"/>
</dbReference>
<accession>A0A8T2KZH2</accession>
<feature type="compositionally biased region" description="Acidic residues" evidence="5">
    <location>
        <begin position="188"/>
        <end position="197"/>
    </location>
</feature>
<evidence type="ECO:0000256" key="3">
    <source>
        <dbReference type="ARBA" id="ARBA00022753"/>
    </source>
</evidence>
<name>A0A8T2KZH2_ASTMX</name>
<feature type="compositionally biased region" description="Basic and acidic residues" evidence="5">
    <location>
        <begin position="2125"/>
        <end position="2140"/>
    </location>
</feature>
<feature type="compositionally biased region" description="Pro residues" evidence="5">
    <location>
        <begin position="363"/>
        <end position="405"/>
    </location>
</feature>
<dbReference type="PANTHER" id="PTHR23167">
    <property type="entry name" value="CALPONIN HOMOLOGY DOMAIN-CONTAINING PROTEIN DDB_G0272472-RELATED"/>
    <property type="match status" value="1"/>
</dbReference>
<dbReference type="PROSITE" id="PS51840">
    <property type="entry name" value="C2_NT"/>
    <property type="match status" value="1"/>
</dbReference>
<feature type="region of interest" description="Disordered" evidence="5">
    <location>
        <begin position="817"/>
        <end position="847"/>
    </location>
</feature>
<feature type="compositionally biased region" description="Polar residues" evidence="5">
    <location>
        <begin position="1125"/>
        <end position="1134"/>
    </location>
</feature>
<evidence type="ECO:0008006" key="11">
    <source>
        <dbReference type="Google" id="ProtNLM"/>
    </source>
</evidence>
<feature type="compositionally biased region" description="Pro residues" evidence="5">
    <location>
        <begin position="427"/>
        <end position="439"/>
    </location>
</feature>
<feature type="region of interest" description="Disordered" evidence="5">
    <location>
        <begin position="1114"/>
        <end position="1144"/>
    </location>
</feature>
<comment type="subcellular location">
    <subcellularLocation>
        <location evidence="1">Endosome</location>
    </subcellularLocation>
</comment>
<dbReference type="Pfam" id="PF10358">
    <property type="entry name" value="NT-C2"/>
    <property type="match status" value="1"/>
</dbReference>
<dbReference type="EMBL" id="JAICCE010000020">
    <property type="protein sequence ID" value="KAG9263225.1"/>
    <property type="molecule type" value="Genomic_DNA"/>
</dbReference>
<feature type="region of interest" description="Disordered" evidence="5">
    <location>
        <begin position="2070"/>
        <end position="2171"/>
    </location>
</feature>
<feature type="region of interest" description="Disordered" evidence="5">
    <location>
        <begin position="1561"/>
        <end position="1614"/>
    </location>
</feature>
<keyword evidence="3" id="KW-0967">Endosome</keyword>
<feature type="domain" description="BMERB" evidence="8">
    <location>
        <begin position="2168"/>
        <end position="2321"/>
    </location>
</feature>
<feature type="compositionally biased region" description="Basic and acidic residues" evidence="5">
    <location>
        <begin position="1600"/>
        <end position="1614"/>
    </location>
</feature>
<evidence type="ECO:0000313" key="10">
    <source>
        <dbReference type="Proteomes" id="UP000752171"/>
    </source>
</evidence>
<evidence type="ECO:0000256" key="1">
    <source>
        <dbReference type="ARBA" id="ARBA00004177"/>
    </source>
</evidence>
<dbReference type="InterPro" id="IPR022735">
    <property type="entry name" value="bMERB_dom"/>
</dbReference>
<dbReference type="InterPro" id="IPR036872">
    <property type="entry name" value="CH_dom_sf"/>
</dbReference>
<dbReference type="SUPFAM" id="SSF47576">
    <property type="entry name" value="Calponin-homology domain, CH-domain"/>
    <property type="match status" value="1"/>
</dbReference>
<feature type="compositionally biased region" description="Polar residues" evidence="5">
    <location>
        <begin position="2114"/>
        <end position="2124"/>
    </location>
</feature>
<feature type="region of interest" description="Disordered" evidence="5">
    <location>
        <begin position="1632"/>
        <end position="1678"/>
    </location>
</feature>
<dbReference type="SMART" id="SM00033">
    <property type="entry name" value="CH"/>
    <property type="match status" value="1"/>
</dbReference>
<feature type="region of interest" description="Disordered" evidence="5">
    <location>
        <begin position="1465"/>
        <end position="1496"/>
    </location>
</feature>
<dbReference type="Proteomes" id="UP000752171">
    <property type="component" value="Unassembled WGS sequence"/>
</dbReference>
<evidence type="ECO:0000256" key="2">
    <source>
        <dbReference type="ARBA" id="ARBA00022553"/>
    </source>
</evidence>
<feature type="compositionally biased region" description="Basic and acidic residues" evidence="5">
    <location>
        <begin position="1890"/>
        <end position="1899"/>
    </location>
</feature>
<feature type="compositionally biased region" description="Basic and acidic residues" evidence="5">
    <location>
        <begin position="538"/>
        <end position="554"/>
    </location>
</feature>
<dbReference type="Pfam" id="PF12130">
    <property type="entry name" value="bMERB_dom"/>
    <property type="match status" value="1"/>
</dbReference>
<dbReference type="InterPro" id="IPR019448">
    <property type="entry name" value="NT-C2"/>
</dbReference>
<feature type="region of interest" description="Disordered" evidence="5">
    <location>
        <begin position="528"/>
        <end position="587"/>
    </location>
</feature>
<organism evidence="9 10">
    <name type="scientific">Astyanax mexicanus</name>
    <name type="common">Blind cave fish</name>
    <name type="synonym">Astyanax fasciatus mexicanus</name>
    <dbReference type="NCBI Taxonomy" id="7994"/>
    <lineage>
        <taxon>Eukaryota</taxon>
        <taxon>Metazoa</taxon>
        <taxon>Chordata</taxon>
        <taxon>Craniata</taxon>
        <taxon>Vertebrata</taxon>
        <taxon>Euteleostomi</taxon>
        <taxon>Actinopterygii</taxon>
        <taxon>Neopterygii</taxon>
        <taxon>Teleostei</taxon>
        <taxon>Ostariophysi</taxon>
        <taxon>Characiformes</taxon>
        <taxon>Characoidei</taxon>
        <taxon>Acestrorhamphidae</taxon>
        <taxon>Acestrorhamphinae</taxon>
        <taxon>Astyanax</taxon>
    </lineage>
</organism>
<feature type="region of interest" description="Disordered" evidence="5">
    <location>
        <begin position="243"/>
        <end position="271"/>
    </location>
</feature>
<gene>
    <name evidence="9" type="ORF">AMEX_G23234</name>
</gene>
<evidence type="ECO:0000259" key="8">
    <source>
        <dbReference type="PROSITE" id="PS51848"/>
    </source>
</evidence>
<comment type="caution">
    <text evidence="9">The sequence shown here is derived from an EMBL/GenBank/DDBJ whole genome shotgun (WGS) entry which is preliminary data.</text>
</comment>
<feature type="domain" description="C2 NT-type" evidence="7">
    <location>
        <begin position="8"/>
        <end position="158"/>
    </location>
</feature>
<dbReference type="PROSITE" id="PS51848">
    <property type="entry name" value="BMERB"/>
    <property type="match status" value="1"/>
</dbReference>
<dbReference type="GO" id="GO:0005768">
    <property type="term" value="C:endosome"/>
    <property type="evidence" value="ECO:0007669"/>
    <property type="project" value="UniProtKB-SubCell"/>
</dbReference>
<feature type="region of interest" description="Disordered" evidence="5">
    <location>
        <begin position="1832"/>
        <end position="1899"/>
    </location>
</feature>
<sequence>MTSVWKRLQRVGKKATKFQFVASYQELVLECTKKWQPDKLRVVWTRRNRRICSKLHGWQPGIKNPYRGMVVWPVPENVDITVTIFKDPHADEFEDKDWTFIIENETAKGHRKVLASVDVNLKKFVSATVTQTDLSLRMKPLSVKVVEATLKLSLSCVFLKEGKATDEDMQSVASLMSVKPLDIGNLDDFNESDEDEDKQSSTAAITASSGSDQSACSMEKRPSIKSSSATGNVVSMLGISKGSLQIRPPLPPAPSTSLCPAPSPTTHAKPPRALTLQGVTLPSSCTPPNPPTPKGLPSPSCIILTNPPTAQELPSPSCRTPTNLPAVKQVPFSPPPALQGSYSTFCRTPLNLTTLMGATSSYPPPLKAPLSSPLPTPAPQGVPLSPQMPSPPPALPRIFQPPPGSAPVSFQRRLSGSEAQDASEPTPFKPPASPSPPTPTDSLQDLFAPAPFYVFKPKIIQEYISPSPVPFYEPCSLSLSDTSNHPSDMVSDLNSPEALPNVKSTEACPPLTLSQAGNHQRLPRTAGSISIAESSPKTSREDFPGKHSAVKDPCLKLNSNPGAVSPGWNVTEVSGSNTESPAHPPPPWPLSVSASKQKPMASTAVLIEKQQVAKKLPLTDEDTDFKEWISTVTPKHEPKDLQPIPEKPVTCISALKAIDEELSLNTTVVSDIASLAEVIAAPVLFRTQTNHQEKKQAELTLSSWAKVPLFIEENQNDQTQKQISEPPTILSEEAHVWSTESISAAGVNRLDEGKALIRNMETESGPLVLPTVTSPGTENRPRTEKKTPPQASQTCPDEGQGGQADWSIVGHLDKTAVPESSSNETHLGLEPLPRQAKPNTDHHTDTSLEQFTPTFVPQPLASRPQINSLAQAVQNCPQPCSALEDSDLPVKREDPWVTGEMINDDKTMKCDNSKAEALIGQTVPDGGGKNIDQVEDIKKNEPPDERAASAFVKAQLKSNIADQELKEEDDKSDFSCWVQSVSHGPGSPSISLPLENLSFALSTTLSNTFFKTDPKVQVTPEPDSPIWTSLEKNVKKNEDQEMSSGKLKAPQANLDEGCSEEGSGDETQPKAPQDYPVNQQSEDISNCSLSSSEKTTNGVAVQTFKMEGPALKNSFPDSGVGPIENTEQNQNLPHTSHKDENSISEREELLLEPELTTMKQNLQPEEEFSPGLVRGIFGVLYKGYETVASILMQPFPAKTNKLYDSEAGEEENIEIEICPPEPFCDAAITSPAMDTAKPVYHVEGSMKPSGGSLVECLRLAASEVEREAGFFETGPETSTNKIAVSEEKEIECSPTIKTQSRKDKSQPEETLSVEITKCSLVPETDERMSNKDVFGLSSTKDFAPLKEVDFDMIASEECLGKANEDELHENKDEDWMKSGFQRKEVFLRPLSMPEALADELEFETGEEDAGTVWLAELYMSNGPKESLPVDPSPVQLAAMTSKQLATDVESLAEILQATDVPFFQNEKKETTPPVPLQEVGPDAGNESHKPVSAAKAPDSLQGNKFFFFTASAPKEESARLGKEGMIETGFFLVTETTPEASRGVNVSDIVNDTDLVEATSTIFEEQPDEVKVEKEGGSRKDISPRSSVVPWPLPPSNLEKPPESSKKTAKEDPNVLEEKLLLAKICQMAEDIEDNEGRNDPLLAPVPHPRKRLTPSKSDFELPSTPPLPCRTDDTKLSDLSEDQNNLTLAQATDLSASVTSSEAGKGVAKLNTNKKKPFKTFTATTETAEKNKSWVIASTGDQGMSLESAANDKTSDISKQTKENVPFTTHLVAHEHTPAELSVQTIQTEEPAIRAQTVELDLKVTKEEIQTQKLKLSAAQGDLSSLLSKSFGSTVSGASEHGSAQHPWSQSPTENTNQAADDQELSPAVVPPKRSKKIIPPPVSLQDIKPGEPERESPALDQEVLFALPSPGLVTSSQSLLEWCQEVTKDYKGVKVTNFSTSWRNGLAFCAILHHFHPEKIDFDVLQPHDIKFNNKKAFDEFAALGISRLLEPSDMVLLSVPDRLIVMTYLSQIRTHFTGQELSVLQIEHNSSQSSYGVAMPPTSPDVDAAARFCAVRLQVGALSVETNRTHTQGENGKPNGSLVAPPRLRRVGRVEEKTPEAGQTPVAPPRQNASRSALSQTHPDHAQVKGDSMREPECQEQQSDEGKSSERGPADQSERCEVDSRSRPLEDFLQDTSQYVLSELQALESEQKHIDSRAALVECRLRRIMESGNDKDEEEKLIQEWFMLVNKKNALIRRQDHLESLQEEQDLERRFELLTRELRAMMAVEEWKKSQAQQLREQLLLQELVSLVNQRDELVRDMDAKERGALEEDARLERGLELRRRKYSNKEKCVLQ</sequence>
<evidence type="ECO:0000256" key="4">
    <source>
        <dbReference type="ARBA" id="ARBA00023054"/>
    </source>
</evidence>
<feature type="compositionally biased region" description="Polar residues" evidence="5">
    <location>
        <begin position="1076"/>
        <end position="1093"/>
    </location>
</feature>
<feature type="compositionally biased region" description="Basic and acidic residues" evidence="5">
    <location>
        <begin position="2147"/>
        <end position="2171"/>
    </location>
</feature>
<evidence type="ECO:0000259" key="7">
    <source>
        <dbReference type="PROSITE" id="PS51840"/>
    </source>
</evidence>
<feature type="compositionally biased region" description="Polar residues" evidence="5">
    <location>
        <begin position="528"/>
        <end position="537"/>
    </location>
</feature>
<evidence type="ECO:0000256" key="5">
    <source>
        <dbReference type="SAM" id="MobiDB-lite"/>
    </source>
</evidence>